<dbReference type="Pfam" id="PF13480">
    <property type="entry name" value="Acetyltransf_6"/>
    <property type="match status" value="1"/>
</dbReference>
<dbReference type="SUPFAM" id="SSF55729">
    <property type="entry name" value="Acyl-CoA N-acyltransferases (Nat)"/>
    <property type="match status" value="1"/>
</dbReference>
<reference evidence="2 3" key="1">
    <citation type="journal article" date="2021" name="Int. J. Syst. Evol. Microbiol.">
        <title>Pseudomonas piscium sp. nov., Pseudomonas pisciculturae sp. nov., Pseudomonas mucoides sp. nov. and Pseudomonas neuropathica sp. nov. isolated from rainbow trout.</title>
        <authorList>
            <person name="Duman M."/>
            <person name="Mulet M."/>
            <person name="Altun S."/>
            <person name="Saticioglu I.B."/>
            <person name="Gomila M."/>
            <person name="Lalucat J."/>
            <person name="Garcia-Valdes E."/>
        </authorList>
    </citation>
    <scope>NUCLEOTIDE SEQUENCE [LARGE SCALE GENOMIC DNA]</scope>
    <source>
        <strain evidence="2 3">LMG 28632</strain>
    </source>
</reference>
<evidence type="ECO:0000313" key="2">
    <source>
        <dbReference type="EMBL" id="MBN3968102.1"/>
    </source>
</evidence>
<keyword evidence="3" id="KW-1185">Reference proteome</keyword>
<protein>
    <submittedName>
        <fullName evidence="2">GNAT family N-acetyltransferase</fullName>
    </submittedName>
</protein>
<gene>
    <name evidence="2" type="ORF">IMW75_22835</name>
</gene>
<organism evidence="2 3">
    <name type="scientific">Pseudomonas gregormendelii</name>
    <dbReference type="NCBI Taxonomy" id="1628277"/>
    <lineage>
        <taxon>Bacteria</taxon>
        <taxon>Pseudomonadati</taxon>
        <taxon>Pseudomonadota</taxon>
        <taxon>Gammaproteobacteria</taxon>
        <taxon>Pseudomonadales</taxon>
        <taxon>Pseudomonadaceae</taxon>
        <taxon>Pseudomonas</taxon>
    </lineage>
</organism>
<proteinExistence type="predicted"/>
<accession>A0ABS3AMF4</accession>
<dbReference type="RefSeq" id="WP_205893864.1">
    <property type="nucleotide sequence ID" value="NZ_JADEVO010000043.1"/>
</dbReference>
<evidence type="ECO:0000259" key="1">
    <source>
        <dbReference type="PROSITE" id="PS51186"/>
    </source>
</evidence>
<dbReference type="PROSITE" id="PS51186">
    <property type="entry name" value="GNAT"/>
    <property type="match status" value="1"/>
</dbReference>
<dbReference type="InterPro" id="IPR000182">
    <property type="entry name" value="GNAT_dom"/>
</dbReference>
<sequence length="414" mass="46504">MTARFEWRTSLCTPDFPAAAYEALRLRVAEHTPFNTLAWMCASEQALAVGCQVHVLLAWRGDELQLCLPLVASVERFGGLPFRVLHHLGYPLADRLALLARLDAGDVRQALAQVRRKLPHALLQLNELCAAAGEESALTHWMAHSSTGERRLSCRVPVHQISEADHQEISGDPRYKLRRARKRIAACGAQVRRITPDASTMGALLQAISEVEAVSWKGDEGVGIFADERHRQWMNQAFTALAAQGLVRVVILELDGRCISYRLGLLEQGRLYDYNLAFLPQYADLGSGRVLLEEWIRWGLDDNWRWIDASRVSLENSSHQLHERMTGQLEHWRWSFYSWRPSGIALGLALRVWQALKPRLQQWKARRAAKPVKPEAVQPVAAAVATPTPAAKQVKARNTAILEGKHATSSHSQR</sequence>
<dbReference type="InterPro" id="IPR038740">
    <property type="entry name" value="BioF2-like_GNAT_dom"/>
</dbReference>
<dbReference type="Gene3D" id="3.40.630.30">
    <property type="match status" value="1"/>
</dbReference>
<name>A0ABS3AMF4_9PSED</name>
<comment type="caution">
    <text evidence="2">The sequence shown here is derived from an EMBL/GenBank/DDBJ whole genome shotgun (WGS) entry which is preliminary data.</text>
</comment>
<evidence type="ECO:0000313" key="3">
    <source>
        <dbReference type="Proteomes" id="UP000772591"/>
    </source>
</evidence>
<dbReference type="Proteomes" id="UP000772591">
    <property type="component" value="Unassembled WGS sequence"/>
</dbReference>
<dbReference type="EMBL" id="JADEVO010000043">
    <property type="protein sequence ID" value="MBN3968102.1"/>
    <property type="molecule type" value="Genomic_DNA"/>
</dbReference>
<feature type="domain" description="N-acetyltransferase" evidence="1">
    <location>
        <begin position="189"/>
        <end position="351"/>
    </location>
</feature>
<dbReference type="InterPro" id="IPR016181">
    <property type="entry name" value="Acyl_CoA_acyltransferase"/>
</dbReference>